<evidence type="ECO:0000313" key="2">
    <source>
        <dbReference type="Proteomes" id="UP000612055"/>
    </source>
</evidence>
<dbReference type="OrthoDB" id="2066at2759"/>
<dbReference type="GO" id="GO:0010020">
    <property type="term" value="P:chloroplast fission"/>
    <property type="evidence" value="ECO:0007669"/>
    <property type="project" value="TreeGrafter"/>
</dbReference>
<reference evidence="1" key="1">
    <citation type="journal article" date="2020" name="bioRxiv">
        <title>Comparative genomics of Chlamydomonas.</title>
        <authorList>
            <person name="Craig R.J."/>
            <person name="Hasan A.R."/>
            <person name="Ness R.W."/>
            <person name="Keightley P.D."/>
        </authorList>
    </citation>
    <scope>NUCLEOTIDE SEQUENCE</scope>
    <source>
        <strain evidence="1">CCAP 11/70</strain>
    </source>
</reference>
<gene>
    <name evidence="1" type="ORF">HYH03_000779</name>
</gene>
<evidence type="ECO:0000313" key="1">
    <source>
        <dbReference type="EMBL" id="KAG2500956.1"/>
    </source>
</evidence>
<proteinExistence type="predicted"/>
<dbReference type="GO" id="GO:0016020">
    <property type="term" value="C:membrane"/>
    <property type="evidence" value="ECO:0007669"/>
    <property type="project" value="InterPro"/>
</dbReference>
<comment type="caution">
    <text evidence="1">The sequence shown here is derived from an EMBL/GenBank/DDBJ whole genome shotgun (WGS) entry which is preliminary data.</text>
</comment>
<dbReference type="Proteomes" id="UP000612055">
    <property type="component" value="Unassembled WGS sequence"/>
</dbReference>
<dbReference type="InterPro" id="IPR003425">
    <property type="entry name" value="CCB3/YggT"/>
</dbReference>
<keyword evidence="2" id="KW-1185">Reference proteome</keyword>
<name>A0A835YE77_9CHLO</name>
<sequence length="222" mass="23571">MANPIEAVSAFFSSGLRKAQEHPVCQHASKAIQRFQAQHEERQCEARLPPRIVVLPRGAPLAAIIPGDSTAELVLTNGLNNFLNLYNTALIVRLVLTWFPNPPEVIVSPLATICDPYLNLFRGIIPPLGGSLDFSPILAFVVLNLFTNSAAALPCEVPNRRARAAAAAAAAAQPAAAAAPSPAAVASGQWLAGRLSRGEALFRRRVACQQAAAEARSWAARV</sequence>
<protein>
    <submittedName>
        <fullName evidence="1">Uncharacterized protein</fullName>
    </submittedName>
</protein>
<dbReference type="AlphaFoldDB" id="A0A835YE77"/>
<dbReference type="PANTHER" id="PTHR33219">
    <property type="entry name" value="YLMG HOMOLOG PROTEIN 2, CHLOROPLASTIC"/>
    <property type="match status" value="1"/>
</dbReference>
<dbReference type="PANTHER" id="PTHR33219:SF14">
    <property type="entry name" value="PROTEIN COFACTOR ASSEMBLY OF COMPLEX C SUBUNIT B CCB3, CHLOROPLASTIC-RELATED"/>
    <property type="match status" value="1"/>
</dbReference>
<organism evidence="1 2">
    <name type="scientific">Edaphochlamys debaryana</name>
    <dbReference type="NCBI Taxonomy" id="47281"/>
    <lineage>
        <taxon>Eukaryota</taxon>
        <taxon>Viridiplantae</taxon>
        <taxon>Chlorophyta</taxon>
        <taxon>core chlorophytes</taxon>
        <taxon>Chlorophyceae</taxon>
        <taxon>CS clade</taxon>
        <taxon>Chlamydomonadales</taxon>
        <taxon>Chlamydomonadales incertae sedis</taxon>
        <taxon>Edaphochlamys</taxon>
    </lineage>
</organism>
<accession>A0A835YE77</accession>
<dbReference type="EMBL" id="JAEHOE010000002">
    <property type="protein sequence ID" value="KAG2500956.1"/>
    <property type="molecule type" value="Genomic_DNA"/>
</dbReference>
<dbReference type="Pfam" id="PF02325">
    <property type="entry name" value="CCB3_YggT"/>
    <property type="match status" value="1"/>
</dbReference>